<dbReference type="PANTHER" id="PTHR32282">
    <property type="entry name" value="BINDING PROTEIN TRANSPEPTIDASE, PUTATIVE-RELATED"/>
    <property type="match status" value="1"/>
</dbReference>
<keyword evidence="12" id="KW-0573">Peptidoglycan synthesis</keyword>
<evidence type="ECO:0000256" key="16">
    <source>
        <dbReference type="ARBA" id="ARBA00034000"/>
    </source>
</evidence>
<comment type="caution">
    <text evidence="21">The sequence shown here is derived from an EMBL/GenBank/DDBJ whole genome shotgun (WGS) entry which is preliminary data.</text>
</comment>
<evidence type="ECO:0000256" key="5">
    <source>
        <dbReference type="ARBA" id="ARBA00022475"/>
    </source>
</evidence>
<feature type="domain" description="Penicillin-binding protein transpeptidase" evidence="19">
    <location>
        <begin position="438"/>
        <end position="697"/>
    </location>
</feature>
<gene>
    <name evidence="21" type="ORF">CLV91_0793</name>
</gene>
<evidence type="ECO:0000256" key="13">
    <source>
        <dbReference type="ARBA" id="ARBA00023136"/>
    </source>
</evidence>
<dbReference type="GO" id="GO:0006508">
    <property type="term" value="P:proteolysis"/>
    <property type="evidence" value="ECO:0007669"/>
    <property type="project" value="UniProtKB-KW"/>
</dbReference>
<dbReference type="Gene3D" id="3.40.710.10">
    <property type="entry name" value="DD-peptidase/beta-lactamase superfamily"/>
    <property type="match status" value="2"/>
</dbReference>
<evidence type="ECO:0000256" key="14">
    <source>
        <dbReference type="ARBA" id="ARBA00023268"/>
    </source>
</evidence>
<keyword evidence="11" id="KW-0133">Cell shape</keyword>
<dbReference type="InterPro" id="IPR036950">
    <property type="entry name" value="PBP_transglycosylase"/>
</dbReference>
<accession>A0A495ECW6</accession>
<keyword evidence="15" id="KW-0961">Cell wall biogenesis/degradation</keyword>
<dbReference type="GO" id="GO:0005886">
    <property type="term" value="C:plasma membrane"/>
    <property type="evidence" value="ECO:0007669"/>
    <property type="project" value="UniProtKB-SubCell"/>
</dbReference>
<comment type="similarity">
    <text evidence="4">In the N-terminal section; belongs to the glycosyltransferase 51 family.</text>
</comment>
<keyword evidence="7" id="KW-0645">Protease</keyword>
<dbReference type="GO" id="GO:0009002">
    <property type="term" value="F:serine-type D-Ala-D-Ala carboxypeptidase activity"/>
    <property type="evidence" value="ECO:0007669"/>
    <property type="project" value="UniProtKB-EC"/>
</dbReference>
<sequence length="783" mass="88875">MAKKAVKKKQTTSFFKFIKWFWIVFITGILSVALLFVLAANEVFGEMPTFEILENPQTNLATEILSSDSKTLGKFYLDDNRTPVKFEDLPKNLVDALVATEDARFYEHSGIDARGTVRAFAFLGKKGGASTISQQLAKQLFTGLAARGWKRYTQKIKEWVIATRLERNYTKEEIMTMYFNIYDFGNNADGIRSASKIYFGKEPKNLKIEESAMLVGMFKNSSLYNPRPHRNPVGTKNRRDVVLAQMAKYDYITEQEKDSLQDLKMKLNYSPESHREGLATYFRMYLQGFMNDWIKKNPKPALEGERDRYNLYLDGLKIYTTIDSRMQANAENAVSQHMTKLQAEFFHQNTPERNKTAPFLDLEKSEVNAIMERAMKTSDRWREMKKEGKSEKVIRASFTKKKDMTVFDWKSETKEKDTVMTPLDSIRYYKSFLRTAMMSMEPQTGHVKAWVGGINYKHFQYDNVIQGARQAGSTFKPLVYAAAIDQLRYSPCDSLPDTQYCIEAEKHGNPEPWCPKNSNGKYSGKNYTLKKALANSVNTVTAQLIDKVGPKSVAIIGKNLGITREIAEVPSIALGVSEMNVYEMVGAYGTFANQGVYVKPVMVTRIEDKNGTVLYEYVPETKDVLSKDVAYAMLNLMEGVTQGGSGTRLRTQGVNKWKKEYDEVITGYPYGFKNPIAGKTGTTQNNSDGWFMGMVPNLVTGVWVGGEERATHFKSITYGQGATMALPIWGLYMKENYKNEDLGISDKSFTKPKDLSINVDCTKVAEEAQENKDTEDDLDDLDF</sequence>
<keyword evidence="22" id="KW-1185">Reference proteome</keyword>
<evidence type="ECO:0000259" key="20">
    <source>
        <dbReference type="Pfam" id="PF00912"/>
    </source>
</evidence>
<evidence type="ECO:0000256" key="9">
    <source>
        <dbReference type="ARBA" id="ARBA00022679"/>
    </source>
</evidence>
<dbReference type="GO" id="GO:0030288">
    <property type="term" value="C:outer membrane-bounded periplasmic space"/>
    <property type="evidence" value="ECO:0007669"/>
    <property type="project" value="TreeGrafter"/>
</dbReference>
<dbReference type="InterPro" id="IPR023346">
    <property type="entry name" value="Lysozyme-like_dom_sf"/>
</dbReference>
<dbReference type="InterPro" id="IPR050396">
    <property type="entry name" value="Glycosyltr_51/Transpeptidase"/>
</dbReference>
<evidence type="ECO:0000256" key="17">
    <source>
        <dbReference type="ARBA" id="ARBA00049902"/>
    </source>
</evidence>
<evidence type="ECO:0000256" key="2">
    <source>
        <dbReference type="ARBA" id="ARBA00004752"/>
    </source>
</evidence>
<keyword evidence="9" id="KW-0808">Transferase</keyword>
<feature type="domain" description="Glycosyl transferase family 51" evidence="20">
    <location>
        <begin position="70"/>
        <end position="246"/>
    </location>
</feature>
<evidence type="ECO:0000256" key="6">
    <source>
        <dbReference type="ARBA" id="ARBA00022645"/>
    </source>
</evidence>
<reference evidence="21 22" key="1">
    <citation type="submission" date="2018-10" db="EMBL/GenBank/DDBJ databases">
        <title>Genomic Encyclopedia of Archaeal and Bacterial Type Strains, Phase II (KMG-II): from individual species to whole genera.</title>
        <authorList>
            <person name="Goeker M."/>
        </authorList>
    </citation>
    <scope>NUCLEOTIDE SEQUENCE [LARGE SCALE GENOMIC DNA]</scope>
    <source>
        <strain evidence="21 22">DSM 25230</strain>
    </source>
</reference>
<dbReference type="SUPFAM" id="SSF53955">
    <property type="entry name" value="Lysozyme-like"/>
    <property type="match status" value="1"/>
</dbReference>
<dbReference type="GO" id="GO:0009252">
    <property type="term" value="P:peptidoglycan biosynthetic process"/>
    <property type="evidence" value="ECO:0007669"/>
    <property type="project" value="UniProtKB-KW"/>
</dbReference>
<dbReference type="AlphaFoldDB" id="A0A495ECW6"/>
<dbReference type="OrthoDB" id="9766909at2"/>
<keyword evidence="13 18" id="KW-0472">Membrane</keyword>
<dbReference type="Pfam" id="PF00905">
    <property type="entry name" value="Transpeptidase"/>
    <property type="match status" value="1"/>
</dbReference>
<name>A0A495ECW6_9FLAO</name>
<dbReference type="SUPFAM" id="SSF56601">
    <property type="entry name" value="beta-lactamase/transpeptidase-like"/>
    <property type="match status" value="1"/>
</dbReference>
<keyword evidence="6" id="KW-0121">Carboxypeptidase</keyword>
<evidence type="ECO:0000256" key="10">
    <source>
        <dbReference type="ARBA" id="ARBA00022801"/>
    </source>
</evidence>
<dbReference type="InterPro" id="IPR012338">
    <property type="entry name" value="Beta-lactam/transpept-like"/>
</dbReference>
<evidence type="ECO:0000256" key="3">
    <source>
        <dbReference type="ARBA" id="ARBA00007090"/>
    </source>
</evidence>
<keyword evidence="18" id="KW-1133">Transmembrane helix</keyword>
<dbReference type="Gene3D" id="1.10.3810.10">
    <property type="entry name" value="Biosynthetic peptidoglycan transglycosylase-like"/>
    <property type="match status" value="1"/>
</dbReference>
<keyword evidence="10" id="KW-0378">Hydrolase</keyword>
<evidence type="ECO:0000313" key="21">
    <source>
        <dbReference type="EMBL" id="RKR14715.1"/>
    </source>
</evidence>
<organism evidence="21 22">
    <name type="scientific">Maribacter vaceletii</name>
    <dbReference type="NCBI Taxonomy" id="1206816"/>
    <lineage>
        <taxon>Bacteria</taxon>
        <taxon>Pseudomonadati</taxon>
        <taxon>Bacteroidota</taxon>
        <taxon>Flavobacteriia</taxon>
        <taxon>Flavobacteriales</taxon>
        <taxon>Flavobacteriaceae</taxon>
        <taxon>Maribacter</taxon>
    </lineage>
</organism>
<dbReference type="PANTHER" id="PTHR32282:SF11">
    <property type="entry name" value="PENICILLIN-BINDING PROTEIN 1B"/>
    <property type="match status" value="1"/>
</dbReference>
<dbReference type="EMBL" id="RBIQ01000007">
    <property type="protein sequence ID" value="RKR14715.1"/>
    <property type="molecule type" value="Genomic_DNA"/>
</dbReference>
<proteinExistence type="inferred from homology"/>
<evidence type="ECO:0000313" key="22">
    <source>
        <dbReference type="Proteomes" id="UP000269412"/>
    </source>
</evidence>
<feature type="transmembrane region" description="Helical" evidence="18">
    <location>
        <begin position="20"/>
        <end position="40"/>
    </location>
</feature>
<comment type="catalytic activity">
    <reaction evidence="17">
        <text>[GlcNAc-(1-&gt;4)-Mur2Ac(oyl-L-Ala-gamma-D-Glu-L-Lys-D-Ala-D-Ala)](n)-di-trans,octa-cis-undecaprenyl diphosphate + beta-D-GlcNAc-(1-&gt;4)-Mur2Ac(oyl-L-Ala-gamma-D-Glu-L-Lys-D-Ala-D-Ala)-di-trans,octa-cis-undecaprenyl diphosphate = [GlcNAc-(1-&gt;4)-Mur2Ac(oyl-L-Ala-gamma-D-Glu-L-Lys-D-Ala-D-Ala)](n+1)-di-trans,octa-cis-undecaprenyl diphosphate + di-trans,octa-cis-undecaprenyl diphosphate + H(+)</text>
        <dbReference type="Rhea" id="RHEA:23708"/>
        <dbReference type="Rhea" id="RHEA-COMP:9602"/>
        <dbReference type="Rhea" id="RHEA-COMP:9603"/>
        <dbReference type="ChEBI" id="CHEBI:15378"/>
        <dbReference type="ChEBI" id="CHEBI:58405"/>
        <dbReference type="ChEBI" id="CHEBI:60033"/>
        <dbReference type="ChEBI" id="CHEBI:78435"/>
        <dbReference type="EC" id="2.4.99.28"/>
    </reaction>
</comment>
<protein>
    <submittedName>
        <fullName evidence="21">Penicillin-binding protein 1A</fullName>
    </submittedName>
</protein>
<dbReference type="GO" id="GO:0008360">
    <property type="term" value="P:regulation of cell shape"/>
    <property type="evidence" value="ECO:0007669"/>
    <property type="project" value="UniProtKB-KW"/>
</dbReference>
<evidence type="ECO:0000256" key="15">
    <source>
        <dbReference type="ARBA" id="ARBA00023316"/>
    </source>
</evidence>
<evidence type="ECO:0000256" key="12">
    <source>
        <dbReference type="ARBA" id="ARBA00022984"/>
    </source>
</evidence>
<evidence type="ECO:0000256" key="18">
    <source>
        <dbReference type="SAM" id="Phobius"/>
    </source>
</evidence>
<evidence type="ECO:0000256" key="8">
    <source>
        <dbReference type="ARBA" id="ARBA00022676"/>
    </source>
</evidence>
<dbReference type="GO" id="GO:0008658">
    <property type="term" value="F:penicillin binding"/>
    <property type="evidence" value="ECO:0007669"/>
    <property type="project" value="InterPro"/>
</dbReference>
<evidence type="ECO:0000256" key="1">
    <source>
        <dbReference type="ARBA" id="ARBA00004236"/>
    </source>
</evidence>
<dbReference type="Proteomes" id="UP000269412">
    <property type="component" value="Unassembled WGS sequence"/>
</dbReference>
<comment type="similarity">
    <text evidence="3">In the C-terminal section; belongs to the transpeptidase family.</text>
</comment>
<comment type="pathway">
    <text evidence="2">Cell wall biogenesis; peptidoglycan biosynthesis.</text>
</comment>
<dbReference type="InterPro" id="IPR001460">
    <property type="entry name" value="PCN-bd_Tpept"/>
</dbReference>
<evidence type="ECO:0000256" key="4">
    <source>
        <dbReference type="ARBA" id="ARBA00007739"/>
    </source>
</evidence>
<keyword evidence="18" id="KW-0812">Transmembrane</keyword>
<comment type="catalytic activity">
    <reaction evidence="16">
        <text>Preferential cleavage: (Ac)2-L-Lys-D-Ala-|-D-Ala. Also transpeptidation of peptidyl-alanyl moieties that are N-acyl substituents of D-alanine.</text>
        <dbReference type="EC" id="3.4.16.4"/>
    </reaction>
</comment>
<keyword evidence="8" id="KW-0328">Glycosyltransferase</keyword>
<comment type="subcellular location">
    <subcellularLocation>
        <location evidence="1">Cell membrane</location>
    </subcellularLocation>
</comment>
<keyword evidence="5" id="KW-1003">Cell membrane</keyword>
<keyword evidence="14" id="KW-0511">Multifunctional enzyme</keyword>
<dbReference type="Pfam" id="PF00912">
    <property type="entry name" value="Transgly"/>
    <property type="match status" value="1"/>
</dbReference>
<evidence type="ECO:0000256" key="7">
    <source>
        <dbReference type="ARBA" id="ARBA00022670"/>
    </source>
</evidence>
<dbReference type="GO" id="GO:0008955">
    <property type="term" value="F:peptidoglycan glycosyltransferase activity"/>
    <property type="evidence" value="ECO:0007669"/>
    <property type="project" value="UniProtKB-EC"/>
</dbReference>
<dbReference type="RefSeq" id="WP_121064177.1">
    <property type="nucleotide sequence ID" value="NZ_RBIQ01000007.1"/>
</dbReference>
<dbReference type="InterPro" id="IPR001264">
    <property type="entry name" value="Glyco_trans_51"/>
</dbReference>
<evidence type="ECO:0000256" key="11">
    <source>
        <dbReference type="ARBA" id="ARBA00022960"/>
    </source>
</evidence>
<dbReference type="GO" id="GO:0071555">
    <property type="term" value="P:cell wall organization"/>
    <property type="evidence" value="ECO:0007669"/>
    <property type="project" value="UniProtKB-KW"/>
</dbReference>
<evidence type="ECO:0000259" key="19">
    <source>
        <dbReference type="Pfam" id="PF00905"/>
    </source>
</evidence>